<evidence type="ECO:0000256" key="7">
    <source>
        <dbReference type="ARBA" id="ARBA00023157"/>
    </source>
</evidence>
<comment type="function">
    <text evidence="9">Ligand for members of the frizzled family of seven transmembrane receptors.</text>
</comment>
<reference evidence="10" key="1">
    <citation type="submission" date="2020-04" db="EMBL/GenBank/DDBJ databases">
        <authorList>
            <person name="Alioto T."/>
            <person name="Alioto T."/>
            <person name="Gomez Garrido J."/>
        </authorList>
    </citation>
    <scope>NUCLEOTIDE SEQUENCE</scope>
    <source>
        <strain evidence="10">A484AB</strain>
    </source>
</reference>
<dbReference type="GO" id="GO:0030182">
    <property type="term" value="P:neuron differentiation"/>
    <property type="evidence" value="ECO:0007669"/>
    <property type="project" value="TreeGrafter"/>
</dbReference>
<keyword evidence="6 9" id="KW-0879">Wnt signaling pathway</keyword>
<accession>A0A7D9DZN5</accession>
<dbReference type="OrthoDB" id="5945655at2759"/>
<dbReference type="Gene3D" id="3.30.2460.20">
    <property type="match status" value="1"/>
</dbReference>
<dbReference type="SMART" id="SM00097">
    <property type="entry name" value="WNT1"/>
    <property type="match status" value="1"/>
</dbReference>
<comment type="subcellular location">
    <subcellularLocation>
        <location evidence="1 9">Secreted</location>
        <location evidence="1 9">Extracellular space</location>
        <location evidence="1 9">Extracellular matrix</location>
    </subcellularLocation>
</comment>
<evidence type="ECO:0000313" key="10">
    <source>
        <dbReference type="EMBL" id="CAB3998119.1"/>
    </source>
</evidence>
<dbReference type="GO" id="GO:0045165">
    <property type="term" value="P:cell fate commitment"/>
    <property type="evidence" value="ECO:0007669"/>
    <property type="project" value="TreeGrafter"/>
</dbReference>
<keyword evidence="7" id="KW-1015">Disulfide bond</keyword>
<evidence type="ECO:0000256" key="4">
    <source>
        <dbReference type="ARBA" id="ARBA00022525"/>
    </source>
</evidence>
<dbReference type="GO" id="GO:0005615">
    <property type="term" value="C:extracellular space"/>
    <property type="evidence" value="ECO:0007669"/>
    <property type="project" value="TreeGrafter"/>
</dbReference>
<gene>
    <name evidence="10" type="ORF">PACLA_8A066131</name>
</gene>
<evidence type="ECO:0000313" key="11">
    <source>
        <dbReference type="Proteomes" id="UP001152795"/>
    </source>
</evidence>
<name>A0A7D9DZN5_PARCT</name>
<evidence type="ECO:0000256" key="8">
    <source>
        <dbReference type="ARBA" id="ARBA00023288"/>
    </source>
</evidence>
<evidence type="ECO:0000256" key="3">
    <source>
        <dbReference type="ARBA" id="ARBA00022473"/>
    </source>
</evidence>
<dbReference type="Pfam" id="PF00110">
    <property type="entry name" value="wnt"/>
    <property type="match status" value="1"/>
</dbReference>
<dbReference type="FunFam" id="3.30.2460.20:FF:000001">
    <property type="entry name" value="Wnt homolog"/>
    <property type="match status" value="1"/>
</dbReference>
<keyword evidence="4" id="KW-0964">Secreted</keyword>
<dbReference type="GO" id="GO:0060070">
    <property type="term" value="P:canonical Wnt signaling pathway"/>
    <property type="evidence" value="ECO:0007669"/>
    <property type="project" value="TreeGrafter"/>
</dbReference>
<proteinExistence type="inferred from homology"/>
<keyword evidence="11" id="KW-1185">Reference proteome</keyword>
<dbReference type="PRINTS" id="PR01349">
    <property type="entry name" value="WNTPROTEIN"/>
</dbReference>
<dbReference type="InterPro" id="IPR043158">
    <property type="entry name" value="Wnt_C"/>
</dbReference>
<evidence type="ECO:0000256" key="2">
    <source>
        <dbReference type="ARBA" id="ARBA00005683"/>
    </source>
</evidence>
<comment type="similarity">
    <text evidence="2 9">Belongs to the Wnt family.</text>
</comment>
<protein>
    <recommendedName>
        <fullName evidence="9">Protein Wnt</fullName>
    </recommendedName>
</protein>
<organism evidence="10 11">
    <name type="scientific">Paramuricea clavata</name>
    <name type="common">Red gorgonian</name>
    <name type="synonym">Violescent sea-whip</name>
    <dbReference type="NCBI Taxonomy" id="317549"/>
    <lineage>
        <taxon>Eukaryota</taxon>
        <taxon>Metazoa</taxon>
        <taxon>Cnidaria</taxon>
        <taxon>Anthozoa</taxon>
        <taxon>Octocorallia</taxon>
        <taxon>Malacalcyonacea</taxon>
        <taxon>Plexauridae</taxon>
        <taxon>Paramuricea</taxon>
    </lineage>
</organism>
<evidence type="ECO:0000256" key="1">
    <source>
        <dbReference type="ARBA" id="ARBA00004498"/>
    </source>
</evidence>
<dbReference type="InterPro" id="IPR005817">
    <property type="entry name" value="Wnt"/>
</dbReference>
<dbReference type="AlphaFoldDB" id="A0A7D9DZN5"/>
<keyword evidence="3 9" id="KW-0217">Developmental protein</keyword>
<dbReference type="EMBL" id="CACRXK020003270">
    <property type="protein sequence ID" value="CAB3998119.1"/>
    <property type="molecule type" value="Genomic_DNA"/>
</dbReference>
<dbReference type="GO" id="GO:0005125">
    <property type="term" value="F:cytokine activity"/>
    <property type="evidence" value="ECO:0007669"/>
    <property type="project" value="TreeGrafter"/>
</dbReference>
<keyword evidence="8" id="KW-0449">Lipoprotein</keyword>
<comment type="caution">
    <text evidence="10">The sequence shown here is derived from an EMBL/GenBank/DDBJ whole genome shotgun (WGS) entry which is preliminary data.</text>
</comment>
<evidence type="ECO:0000256" key="5">
    <source>
        <dbReference type="ARBA" id="ARBA00022530"/>
    </source>
</evidence>
<dbReference type="PANTHER" id="PTHR12027">
    <property type="entry name" value="WNT RELATED"/>
    <property type="match status" value="1"/>
</dbReference>
<evidence type="ECO:0000256" key="9">
    <source>
        <dbReference type="RuleBase" id="RU003500"/>
    </source>
</evidence>
<evidence type="ECO:0000256" key="6">
    <source>
        <dbReference type="ARBA" id="ARBA00022687"/>
    </source>
</evidence>
<dbReference type="CDD" id="cd13113">
    <property type="entry name" value="Wnt"/>
    <property type="match status" value="1"/>
</dbReference>
<dbReference type="GO" id="GO:0005109">
    <property type="term" value="F:frizzled binding"/>
    <property type="evidence" value="ECO:0007669"/>
    <property type="project" value="TreeGrafter"/>
</dbReference>
<sequence>MFVNTNTSRRKFLHALLVTAICMSAFYVSEGNRTNKKRNRTKASLDIRKYCRAMVWFDKKQRSMCARTPDLIKVVQKAVKNALAECRRQFKSYRWNCSPLTWDQVFAENGILKKRSRETAFVQALTSASVMVEIAKSCAQGNYKQCGCGDHPKNPRRKAKTPGKFSWDGCADDFQYGSHFTKRFMDPRKINNHARKTKSHNQEVGRKVVRQLRVKKCKCHGKSDSCTYRTCWYVTPDITKVGEQIWKLYQNSVRSQWNKTTNVLYDKDRSKREKSQEQLDNKLTYFSKSENFCAQNLPMGIMGTFGRTCNSTSHGNDGCDTMCCGRPHKRTFVTKKSKCNCKFVWCCRVECENCNKTEVEETCQ</sequence>
<keyword evidence="5" id="KW-0272">Extracellular matrix</keyword>
<dbReference type="Proteomes" id="UP001152795">
    <property type="component" value="Unassembled WGS sequence"/>
</dbReference>